<sequence>MTGMKDSTVPSPVDWRETLEGHATMLDIPGLQEELKIVMLENKVNVKGE</sequence>
<dbReference type="InParanoid" id="B9SUF6"/>
<accession>B9SUF6</accession>
<protein>
    <submittedName>
        <fullName evidence="1">Uncharacterized protein</fullName>
    </submittedName>
</protein>
<evidence type="ECO:0000313" key="1">
    <source>
        <dbReference type="EMBL" id="EEF32770.1"/>
    </source>
</evidence>
<name>B9SUF6_RICCO</name>
<reference evidence="2" key="1">
    <citation type="journal article" date="2010" name="Nat. Biotechnol.">
        <title>Draft genome sequence of the oilseed species Ricinus communis.</title>
        <authorList>
            <person name="Chan A.P."/>
            <person name="Crabtree J."/>
            <person name="Zhao Q."/>
            <person name="Lorenzi H."/>
            <person name="Orvis J."/>
            <person name="Puiu D."/>
            <person name="Melake-Berhan A."/>
            <person name="Jones K.M."/>
            <person name="Redman J."/>
            <person name="Chen G."/>
            <person name="Cahoon E.B."/>
            <person name="Gedil M."/>
            <person name="Stanke M."/>
            <person name="Haas B.J."/>
            <person name="Wortman J.R."/>
            <person name="Fraser-Liggett C.M."/>
            <person name="Ravel J."/>
            <person name="Rabinowicz P.D."/>
        </authorList>
    </citation>
    <scope>NUCLEOTIDE SEQUENCE [LARGE SCALE GENOMIC DNA]</scope>
    <source>
        <strain evidence="2">cv. Hale</strain>
    </source>
</reference>
<organism evidence="1 2">
    <name type="scientific">Ricinus communis</name>
    <name type="common">Castor bean</name>
    <dbReference type="NCBI Taxonomy" id="3988"/>
    <lineage>
        <taxon>Eukaryota</taxon>
        <taxon>Viridiplantae</taxon>
        <taxon>Streptophyta</taxon>
        <taxon>Embryophyta</taxon>
        <taxon>Tracheophyta</taxon>
        <taxon>Spermatophyta</taxon>
        <taxon>Magnoliopsida</taxon>
        <taxon>eudicotyledons</taxon>
        <taxon>Gunneridae</taxon>
        <taxon>Pentapetalae</taxon>
        <taxon>rosids</taxon>
        <taxon>fabids</taxon>
        <taxon>Malpighiales</taxon>
        <taxon>Euphorbiaceae</taxon>
        <taxon>Acalyphoideae</taxon>
        <taxon>Acalypheae</taxon>
        <taxon>Ricinus</taxon>
    </lineage>
</organism>
<dbReference type="Proteomes" id="UP000008311">
    <property type="component" value="Unassembled WGS sequence"/>
</dbReference>
<gene>
    <name evidence="1" type="ORF">RCOM_0751370</name>
</gene>
<dbReference type="AlphaFoldDB" id="B9SUF6"/>
<proteinExistence type="predicted"/>
<evidence type="ECO:0000313" key="2">
    <source>
        <dbReference type="Proteomes" id="UP000008311"/>
    </source>
</evidence>
<dbReference type="EMBL" id="EQ974146">
    <property type="protein sequence ID" value="EEF32770.1"/>
    <property type="molecule type" value="Genomic_DNA"/>
</dbReference>
<keyword evidence="2" id="KW-1185">Reference proteome</keyword>